<reference evidence="3 4" key="1">
    <citation type="submission" date="2019-03" db="EMBL/GenBank/DDBJ databases">
        <title>Genomic Encyclopedia of Type Strains, Phase IV (KMG-IV): sequencing the most valuable type-strain genomes for metagenomic binning, comparative biology and taxonomic classification.</title>
        <authorList>
            <person name="Goeker M."/>
        </authorList>
    </citation>
    <scope>NUCLEOTIDE SEQUENCE [LARGE SCALE GENOMIC DNA]</scope>
    <source>
        <strain evidence="3 4">DSM 101</strain>
    </source>
</reference>
<evidence type="ECO:0000313" key="3">
    <source>
        <dbReference type="EMBL" id="TCK16759.1"/>
    </source>
</evidence>
<dbReference type="PROSITE" id="PS51820">
    <property type="entry name" value="PA14"/>
    <property type="match status" value="1"/>
</dbReference>
<dbReference type="InterPro" id="IPR046839">
    <property type="entry name" value="ABC_toxin_N"/>
</dbReference>
<evidence type="ECO:0000256" key="1">
    <source>
        <dbReference type="ARBA" id="ARBA00023026"/>
    </source>
</evidence>
<accession>A0A4R1HC23</accession>
<dbReference type="RefSeq" id="WP_131837389.1">
    <property type="nucleotide sequence ID" value="NZ_SMFY01000006.1"/>
</dbReference>
<dbReference type="Pfam" id="PF20220">
    <property type="entry name" value="ABC_toxin_N"/>
    <property type="match status" value="1"/>
</dbReference>
<dbReference type="EMBL" id="SMFY01000006">
    <property type="protein sequence ID" value="TCK16759.1"/>
    <property type="molecule type" value="Genomic_DNA"/>
</dbReference>
<comment type="caution">
    <text evidence="3">The sequence shown here is derived from an EMBL/GenBank/DDBJ whole genome shotgun (WGS) entry which is preliminary data.</text>
</comment>
<organism evidence="3 4">
    <name type="scientific">Ancylobacter aquaticus</name>
    <dbReference type="NCBI Taxonomy" id="100"/>
    <lineage>
        <taxon>Bacteria</taxon>
        <taxon>Pseudomonadati</taxon>
        <taxon>Pseudomonadota</taxon>
        <taxon>Alphaproteobacteria</taxon>
        <taxon>Hyphomicrobiales</taxon>
        <taxon>Xanthobacteraceae</taxon>
        <taxon>Ancylobacter</taxon>
    </lineage>
</organism>
<evidence type="ECO:0000313" key="4">
    <source>
        <dbReference type="Proteomes" id="UP000295030"/>
    </source>
</evidence>
<dbReference type="Proteomes" id="UP000295030">
    <property type="component" value="Unassembled WGS sequence"/>
</dbReference>
<evidence type="ECO:0000259" key="2">
    <source>
        <dbReference type="PROSITE" id="PS51820"/>
    </source>
</evidence>
<proteinExistence type="predicted"/>
<dbReference type="InterPro" id="IPR041079">
    <property type="entry name" value="Neuraminidase-like"/>
</dbReference>
<keyword evidence="4" id="KW-1185">Reference proteome</keyword>
<dbReference type="Pfam" id="PF18413">
    <property type="entry name" value="Neuraminidase"/>
    <property type="match status" value="1"/>
</dbReference>
<dbReference type="OrthoDB" id="9781691at2"/>
<dbReference type="InterPro" id="IPR018003">
    <property type="entry name" value="Insecticidal_toxin/plasmid_vir"/>
</dbReference>
<name>A0A4R1HC23_ANCAQ</name>
<protein>
    <submittedName>
        <fullName evidence="3">Virulence plasmid A protein</fullName>
    </submittedName>
</protein>
<dbReference type="Gene3D" id="3.90.182.10">
    <property type="entry name" value="Toxin - Anthrax Protective Antigen,domain 1"/>
    <property type="match status" value="1"/>
</dbReference>
<dbReference type="Pfam" id="PF03538">
    <property type="entry name" value="VRP1"/>
    <property type="match status" value="1"/>
</dbReference>
<dbReference type="InterPro" id="IPR037524">
    <property type="entry name" value="PA14/GLEYA"/>
</dbReference>
<sequence>MNRVTFPITPHSDDGSIRGLQLALEALLVRGVIVVHDEATRRALAEAIARERGSYGDATRKTVAVFQDESRLGDGSSGDVDEKTAAAINALLEKLGLLDAAADGVRIVAGQVTADKAPLPRGLTVLAFMDTRAGPIRVGQDDVDATGAYAIRYFPVPGDETALSVVVVTSAQERLAASKPRMPSGALERIDIALPATEEARSFTVKGKVGGSGRPAVASISLRLYDVNPGGAAGLVELTTGTTGDDGRYEFSYTPGRALAERGKDRPDLLLQAVEGERVVAASDIRYDAGPIETIDLVLQSDARTGGGEFEALSASLKRRLNLPLRDLREDGKQNDISYLANKSGWDARTVAMAALADRFSADQTETGESLAPNLYYALFRAGLPAEPATLYGSPPATIRAAWEAAEAADIIPRADKAERESQLAVFRAIAAPRALDAAAMAGASTLRELIADTLKNESEQRQFALLRDQHRGNAKAFWEDAERNFGPERAARLKLDGRLGSFTLLNAPLIAKLHATQDKPIADPSDLARRGYFNPDRWSELVADAVPASVEGDTEEKRRENTAALLAAQIRLAYPTLSIAEQVRAGDLPVKDTAAEAVHAFLDAHHERFAIGAQPVAQFLRREGIEAAADPKVTAAVERIHRVYQITPDDRSMSTMLSRGFDSAASVMRYGADEFASAMGEALGGAPAARLVHAKAAQVHAAVLSIATTYVTSAQAPVIGGRANSFLAATAVGQVAPALGGDVIAMPTLEQLLGPMDYCGCDHCRSVLSPAAYLVDLLEFLDRPSGAGANPLDVLLERRPDIAALALSCENTNVLIPHVDLVNEMLAHFVAHDLAMTGFDGHDVTPEDRQPDLLAAPRYADEAARQKLETALFPPPLPFSQRLEALRAHFRALDTHLWSVMTALRPGETLGAAAPGGYGWRDILRERVGLSPAEISLLTDGSVPLADLAGLAGDLAPDAVIATLSEAKGFARRAGISYEELGRLLGMQFVNPERGLLPRLERLHVPFTTLAALKANTLEEADFRALLPAGLNAADYGGDVVAWARNDAVYARYMSLILLTDEGASADPCSFNHTHLRRAEPDAARNRLRGVDFRRMLRFLRLWRRLGWSMGDVDAAIVALLPRTPALADEAAELAALDAGFALLLDRLGTLLLMMDRLKVQPGRDLDRLLACWSDIGTSGADSLYARMFLSPVTLAADPAFADDGYGGLPGRPDERLLAHSETLRAALNLTGDELALLAAHLGFTDGTPLTLGNISALSRHGWLARTLKLSLRELLEMIVFSGLDPFAAPDFRDPAEDDTDAAAMAPCLRFVDFIAAVRAAGLKPSDVLLLFAGVDVSGRSTLSAETIASLAHSLRAALGAVTAEFAVAADPTGDIARSRIALVVGQVTADAFVGLLDGTAVTEIDYDHNGQELEADIAAAGGERLIYDDLRKRLAYGGLLLPDRATALKAVPGVSATFTAAIEALASASEAQAAPIFAALPELRPLHDAFVTSVAPIEERRQALLDGILPSLISLRKERQAIETFATAISAPAELVAKLAQDVALLHANEAPARPAVADLTGIAAGGLGLRIYWRSNVQGAADQDVPLVSALDALPGTPGAILDNPAQPMEPISAVWSGWIDAPETGVYGFSIDTDAGASVTLQVAGETVPLDASGSVFSNRRPVTLAAGTPVPLQVTIEGFKGRARLRWSAQGMGWQIVPSRHFYPDSAMARLGATTRRLVGIASLAAGLKLRPAEIVWLGSFEAGRIDGEGWYNRLPAAPMPKAAAQPALAARVSTISQFVALRQKLAPDDGRLVALLTAPTASMPDGSPALEAMSGWSGASIDMLLARLGVSRADLVRPAVFTRLAEAIEPLIALRIPAGALMAAATVDPSAAQVAALQSALRARYSDAEWRDLLKPVNDGLRARERDALVAHVLQRFQLDPATRHIDTADRLFELFLIDVQMQPCMETSRIRAALSSVQLFIERSMMNLEPRVPPAAIRADQWEWMKRYRVWEANRKVFLWPENWLEPELRDDQSPAFREVMGSLLQSDITEDTAAQALGAYLMQLDEVAKLEPCGMHIAERDPGIADDLVHVVSRSHGAGRKYFHRTREGGSWQPWNPVKLDIEDAPVIPVVWRERLFLFWLTIRKDPLIDPNAMDTSSGVGDNIASMKMDTLRGDMKSFAARTTQVTVSAILNWSEKVGDAWQPARASNPERPTVLGTFAAAGVKAFDRSSLRLKATETGDFLHLSISGAGSGAFYLYNTHGSPIRSEDVPPMEGVLVFLLGEARKLTISHGALSARYTSHFTNADETRRLINVPSLTRLVESSFYVSNAWHAPFIIEDRRHAFYVRTASRGVTFSEQVWLEPETAGTRVIPGIPPLRHEFQEIPAFTLPDPVGPIATGVLATHYELDRYIGADTRIRTGMLSADTVTFDGVEFGLAGPVAGKKL</sequence>
<dbReference type="SUPFAM" id="SSF56988">
    <property type="entry name" value="Anthrax protective antigen"/>
    <property type="match status" value="1"/>
</dbReference>
<keyword evidence="1" id="KW-0843">Virulence</keyword>
<gene>
    <name evidence="3" type="ORF">EV667_4358</name>
</gene>
<feature type="domain" description="PA14" evidence="2">
    <location>
        <begin position="1567"/>
        <end position="1712"/>
    </location>
</feature>